<protein>
    <submittedName>
        <fullName evidence="1">Uncharacterized protein</fullName>
    </submittedName>
</protein>
<sequence length="73" mass="8230">MGRSYCLLSSLGANMCSRRVSRGHGRLERVIAGWSSRVGQQLPPQELLGRRELGRRELGDHIQSRVPVVPRIH</sequence>
<reference evidence="1" key="2">
    <citation type="submission" date="2025-09" db="UniProtKB">
        <authorList>
            <consortium name="Ensembl"/>
        </authorList>
    </citation>
    <scope>IDENTIFICATION</scope>
</reference>
<organism evidence="1 2">
    <name type="scientific">Mus spicilegus</name>
    <name type="common">Mound-building mouse</name>
    <dbReference type="NCBI Taxonomy" id="10103"/>
    <lineage>
        <taxon>Eukaryota</taxon>
        <taxon>Metazoa</taxon>
        <taxon>Chordata</taxon>
        <taxon>Craniata</taxon>
        <taxon>Vertebrata</taxon>
        <taxon>Euteleostomi</taxon>
        <taxon>Mammalia</taxon>
        <taxon>Eutheria</taxon>
        <taxon>Euarchontoglires</taxon>
        <taxon>Glires</taxon>
        <taxon>Rodentia</taxon>
        <taxon>Myomorpha</taxon>
        <taxon>Muroidea</taxon>
        <taxon>Muridae</taxon>
        <taxon>Murinae</taxon>
        <taxon>Mus</taxon>
        <taxon>Mus</taxon>
    </lineage>
</organism>
<proteinExistence type="predicted"/>
<evidence type="ECO:0000313" key="1">
    <source>
        <dbReference type="Ensembl" id="ENSMSIP00000010380.1"/>
    </source>
</evidence>
<evidence type="ECO:0000313" key="2">
    <source>
        <dbReference type="Proteomes" id="UP000694415"/>
    </source>
</evidence>
<reference evidence="1" key="1">
    <citation type="submission" date="2025-08" db="UniProtKB">
        <authorList>
            <consortium name="Ensembl"/>
        </authorList>
    </citation>
    <scope>IDENTIFICATION</scope>
</reference>
<accession>A0A8C6GR01</accession>
<dbReference type="Ensembl" id="ENSMSIT00000013133.1">
    <property type="protein sequence ID" value="ENSMSIP00000010380.1"/>
    <property type="gene ID" value="ENSMSIG00000009091.1"/>
</dbReference>
<dbReference type="AlphaFoldDB" id="A0A8C6GR01"/>
<keyword evidence="2" id="KW-1185">Reference proteome</keyword>
<dbReference type="Proteomes" id="UP000694415">
    <property type="component" value="Unplaced"/>
</dbReference>
<name>A0A8C6GR01_MUSSI</name>